<keyword evidence="2" id="KW-1185">Reference proteome</keyword>
<dbReference type="Proteomes" id="UP001275440">
    <property type="component" value="Unassembled WGS sequence"/>
</dbReference>
<sequence length="141" mass="15057">MTVTIVSGDGRTAPQIGRFGTDPSEERAQAPFTEDHRTALLEVAVCSGPQGGRVDACIHAEEWVGACLHLEDGMLVWDAGVGRLSFAAVRGIDGMYVEVLTAPAGSARGTTLVVEADWPISLELPRETARTIWHLIGIFSI</sequence>
<dbReference type="EMBL" id="WBMO01000003">
    <property type="protein sequence ID" value="MDV2477282.1"/>
    <property type="molecule type" value="Genomic_DNA"/>
</dbReference>
<organism evidence="1 2">
    <name type="scientific">Rhodococcus zopfii</name>
    <dbReference type="NCBI Taxonomy" id="43772"/>
    <lineage>
        <taxon>Bacteria</taxon>
        <taxon>Bacillati</taxon>
        <taxon>Actinomycetota</taxon>
        <taxon>Actinomycetes</taxon>
        <taxon>Mycobacteriales</taxon>
        <taxon>Nocardiaceae</taxon>
        <taxon>Rhodococcus</taxon>
    </lineage>
</organism>
<proteinExistence type="predicted"/>
<gene>
    <name evidence="1" type="ORF">F8M49_21470</name>
</gene>
<accession>A0ABU3WTD8</accession>
<name>A0ABU3WTD8_9NOCA</name>
<reference evidence="1 2" key="1">
    <citation type="submission" date="2019-10" db="EMBL/GenBank/DDBJ databases">
        <title>Draft Genome Assembly of Rhodococcus zopfii DSM44189.</title>
        <authorList>
            <person name="Sutton J.M."/>
            <person name="Akob D.M."/>
            <person name="Bushman T.J."/>
        </authorList>
    </citation>
    <scope>NUCLEOTIDE SEQUENCE [LARGE SCALE GENOMIC DNA]</scope>
    <source>
        <strain evidence="1 2">DSM 44189</strain>
    </source>
</reference>
<evidence type="ECO:0000313" key="1">
    <source>
        <dbReference type="EMBL" id="MDV2477282.1"/>
    </source>
</evidence>
<protein>
    <submittedName>
        <fullName evidence="1">Uncharacterized protein</fullName>
    </submittedName>
</protein>
<comment type="caution">
    <text evidence="1">The sequence shown here is derived from an EMBL/GenBank/DDBJ whole genome shotgun (WGS) entry which is preliminary data.</text>
</comment>
<evidence type="ECO:0000313" key="2">
    <source>
        <dbReference type="Proteomes" id="UP001275440"/>
    </source>
</evidence>